<keyword evidence="4" id="KW-1185">Reference proteome</keyword>
<gene>
    <name evidence="3" type="ORF">KP509_39G046400</name>
</gene>
<dbReference type="PANTHER" id="PTHR36015">
    <property type="entry name" value="HOLLIDAY JUNCTION RESOLVASE MOC1, CHLOROPLASTIC-RELATED"/>
    <property type="match status" value="1"/>
</dbReference>
<keyword evidence="2" id="KW-1133">Transmembrane helix</keyword>
<dbReference type="OrthoDB" id="1910737at2759"/>
<evidence type="ECO:0000313" key="4">
    <source>
        <dbReference type="Proteomes" id="UP000825935"/>
    </source>
</evidence>
<comment type="caution">
    <text evidence="3">The sequence shown here is derived from an EMBL/GenBank/DDBJ whole genome shotgun (WGS) entry which is preliminary data.</text>
</comment>
<dbReference type="CDD" id="cd22992">
    <property type="entry name" value="MOC1"/>
    <property type="match status" value="1"/>
</dbReference>
<dbReference type="AlphaFoldDB" id="A0A8T2Q1N3"/>
<dbReference type="PANTHER" id="PTHR36015:SF6">
    <property type="entry name" value="HOLLIDAY JUNCTION RESOLVASE MOC1, CHLOROPLASTIC-RELATED"/>
    <property type="match status" value="1"/>
</dbReference>
<keyword evidence="2" id="KW-0812">Transmembrane</keyword>
<evidence type="ECO:0000256" key="1">
    <source>
        <dbReference type="SAM" id="MobiDB-lite"/>
    </source>
</evidence>
<feature type="region of interest" description="Disordered" evidence="1">
    <location>
        <begin position="41"/>
        <end position="67"/>
    </location>
</feature>
<dbReference type="Proteomes" id="UP000825935">
    <property type="component" value="Chromosome 39"/>
</dbReference>
<dbReference type="GO" id="GO:0008821">
    <property type="term" value="F:crossover junction DNA endonuclease activity"/>
    <property type="evidence" value="ECO:0007669"/>
    <property type="project" value="InterPro"/>
</dbReference>
<feature type="transmembrane region" description="Helical" evidence="2">
    <location>
        <begin position="208"/>
        <end position="230"/>
    </location>
</feature>
<proteinExistence type="predicted"/>
<evidence type="ECO:0000313" key="3">
    <source>
        <dbReference type="EMBL" id="KAH7277351.1"/>
    </source>
</evidence>
<organism evidence="3 4">
    <name type="scientific">Ceratopteris richardii</name>
    <name type="common">Triangle waterfern</name>
    <dbReference type="NCBI Taxonomy" id="49495"/>
    <lineage>
        <taxon>Eukaryota</taxon>
        <taxon>Viridiplantae</taxon>
        <taxon>Streptophyta</taxon>
        <taxon>Embryophyta</taxon>
        <taxon>Tracheophyta</taxon>
        <taxon>Polypodiopsida</taxon>
        <taxon>Polypodiidae</taxon>
        <taxon>Polypodiales</taxon>
        <taxon>Pteridineae</taxon>
        <taxon>Pteridaceae</taxon>
        <taxon>Parkerioideae</taxon>
        <taxon>Ceratopteris</taxon>
    </lineage>
</organism>
<dbReference type="EMBL" id="CM035444">
    <property type="protein sequence ID" value="KAH7277351.1"/>
    <property type="molecule type" value="Genomic_DNA"/>
</dbReference>
<accession>A0A8T2Q1N3</accession>
<evidence type="ECO:0000256" key="2">
    <source>
        <dbReference type="SAM" id="Phobius"/>
    </source>
</evidence>
<sequence length="288" mass="30844">MGSRTMLVSCSKSLFLGAVHRTPSYSSSACVASLTENGRGRGINNASVDPLSKSGRERGKQRSNQRAALDVSNKDWLAALKAPEVFEFQTDEANPSGASLVETFVGSIVSEDDRGYVDPNVFVLGIDPDVSGAMAVLRGNDVSTAEVFDVPSVRVMIGSQTRRRHDACSIVSMIRNLNAPKGSIAYIEQNIPLPQDGKQGWWGSGFGYGIWIGTLVACGISVIPVSSSVWKRSMGLYGRNFTKDDCRACASSIFPSLAPHLSRKKDHGRAEALLIAAYAKGISVAQEL</sequence>
<name>A0A8T2Q1N3_CERRI</name>
<reference evidence="3" key="1">
    <citation type="submission" date="2021-08" db="EMBL/GenBank/DDBJ databases">
        <title>WGS assembly of Ceratopteris richardii.</title>
        <authorList>
            <person name="Marchant D.B."/>
            <person name="Chen G."/>
            <person name="Jenkins J."/>
            <person name="Shu S."/>
            <person name="Leebens-Mack J."/>
            <person name="Grimwood J."/>
            <person name="Schmutz J."/>
            <person name="Soltis P."/>
            <person name="Soltis D."/>
            <person name="Chen Z.-H."/>
        </authorList>
    </citation>
    <scope>NUCLEOTIDE SEQUENCE</scope>
    <source>
        <strain evidence="3">Whitten #5841</strain>
        <tissue evidence="3">Leaf</tissue>
    </source>
</reference>
<dbReference type="InterPro" id="IPR045290">
    <property type="entry name" value="MOC1-like"/>
</dbReference>
<protein>
    <submittedName>
        <fullName evidence="3">Uncharacterized protein</fullName>
    </submittedName>
</protein>
<keyword evidence="2" id="KW-0472">Membrane</keyword>